<dbReference type="AlphaFoldDB" id="A0AA90NVV7"/>
<dbReference type="EMBL" id="JASXSV010000038">
    <property type="protein sequence ID" value="MDP0590270.1"/>
    <property type="molecule type" value="Genomic_DNA"/>
</dbReference>
<protein>
    <submittedName>
        <fullName evidence="1">Uncharacterized protein</fullName>
    </submittedName>
</protein>
<organism evidence="1 2">
    <name type="scientific">Candidatus Endonucleibacter bathymodioli</name>
    <dbReference type="NCBI Taxonomy" id="539814"/>
    <lineage>
        <taxon>Bacteria</taxon>
        <taxon>Pseudomonadati</taxon>
        <taxon>Pseudomonadota</taxon>
        <taxon>Gammaproteobacteria</taxon>
        <taxon>Oceanospirillales</taxon>
        <taxon>Endozoicomonadaceae</taxon>
        <taxon>Candidatus Endonucleibacter</taxon>
    </lineage>
</organism>
<keyword evidence="2" id="KW-1185">Reference proteome</keyword>
<evidence type="ECO:0000313" key="2">
    <source>
        <dbReference type="Proteomes" id="UP001178148"/>
    </source>
</evidence>
<gene>
    <name evidence="1" type="ORF">QS748_14205</name>
</gene>
<reference evidence="1 2" key="1">
    <citation type="journal article" date="2023" name="bioRxiv">
        <title>An intranuclear bacterial parasite of deep-sea mussels expresses apoptosis inhibitors acquired from its host.</title>
        <authorList>
            <person name="Gonzalez Porras M.A."/>
            <person name="Assie A."/>
            <person name="Tietjen M."/>
            <person name="Violette M."/>
            <person name="Kleiner M."/>
            <person name="Gruber-Vodicka H."/>
            <person name="Dubilier N."/>
            <person name="Leisch N."/>
        </authorList>
    </citation>
    <scope>NUCLEOTIDE SEQUENCE [LARGE SCALE GENOMIC DNA]</scope>
    <source>
        <strain evidence="1">IAP13</strain>
    </source>
</reference>
<evidence type="ECO:0000313" key="1">
    <source>
        <dbReference type="EMBL" id="MDP0590270.1"/>
    </source>
</evidence>
<accession>A0AA90NVV7</accession>
<dbReference type="Proteomes" id="UP001178148">
    <property type="component" value="Unassembled WGS sequence"/>
</dbReference>
<name>A0AA90NVV7_9GAMM</name>
<proteinExistence type="predicted"/>
<sequence>MELESCNKAIGYPTIYCLSKKHQWSCHLSRKGKRYRQRQGVEAGACLMSGSERGCRHWEVGG</sequence>
<comment type="caution">
    <text evidence="1">The sequence shown here is derived from an EMBL/GenBank/DDBJ whole genome shotgun (WGS) entry which is preliminary data.</text>
</comment>